<evidence type="ECO:0000313" key="14">
    <source>
        <dbReference type="Proteomes" id="UP000242188"/>
    </source>
</evidence>
<keyword evidence="6" id="KW-0378">Hydrolase</keyword>
<protein>
    <recommendedName>
        <fullName evidence="9">Hemoglobinase</fullName>
        <ecNumber evidence="3">3.4.22.34</ecNumber>
    </recommendedName>
</protein>
<dbReference type="AlphaFoldDB" id="A0A210QNN0"/>
<comment type="caution">
    <text evidence="13">The sequence shown here is derived from an EMBL/GenBank/DDBJ whole genome shotgun (WGS) entry which is preliminary data.</text>
</comment>
<gene>
    <name evidence="13" type="ORF">KP79_PYT09501</name>
</gene>
<feature type="active site" evidence="10">
    <location>
        <position position="152"/>
    </location>
</feature>
<comment type="function">
    <text evidence="8">This protease is used by the parasite for degradation of the host globin.</text>
</comment>
<evidence type="ECO:0000256" key="7">
    <source>
        <dbReference type="ARBA" id="ARBA00022807"/>
    </source>
</evidence>
<keyword evidence="5 11" id="KW-0732">Signal</keyword>
<sequence length="439" mass="49441">MLSTAAVVFILVSVTFALPSDFKLPKLKEAGTQWALLVAGSNGWGNYRHQADVCHAYNIVRGHGVPEEQIIVMMYDDIAYNKENPNPGEIINQPGGENVYKGVKIDYRGKDVNPTTFLNVLQGKEENVKGIGSGKVLKSKSTDNVFVNFVDHGAPGLIAFPDEFLHAVDLNIVLDRMHDNKQYHQLLFYLETCESGSMFSSLLRKDYNILAVTAANSTQSSFACYFDTKLRTFLGDLFSVNWMQNSDNRNLNSETIDEQFSIVRKETNKSHVMEFGDLAMNQLMLSNFLGSEQNNHIVLDAPNPNLDAVPSEDVDITIQRNIYQAAKEQNDKKEMEESWANIAAIMKKREETDSIIKQIVSLVAGDWNFREQYQMLTGENDLFKLDCYAPIVEHLKDSCGDLDLPSNRYSLKHLRIVVNLCERPYSTDAIISAIDKVCV</sequence>
<feature type="signal peptide" evidence="11">
    <location>
        <begin position="1"/>
        <end position="17"/>
    </location>
</feature>
<dbReference type="PIRSF" id="PIRSF019663">
    <property type="entry name" value="Legumain"/>
    <property type="match status" value="1"/>
</dbReference>
<feature type="chain" id="PRO_5013233533" description="Hemoglobinase" evidence="11">
    <location>
        <begin position="18"/>
        <end position="439"/>
    </location>
</feature>
<dbReference type="EC" id="3.4.22.34" evidence="3"/>
<accession>A0A210QNN0</accession>
<evidence type="ECO:0000256" key="9">
    <source>
        <dbReference type="ARBA" id="ARBA00069042"/>
    </source>
</evidence>
<keyword evidence="4" id="KW-0645">Protease</keyword>
<dbReference type="InterPro" id="IPR048501">
    <property type="entry name" value="Legum_prodom"/>
</dbReference>
<proteinExistence type="inferred from homology"/>
<dbReference type="Pfam" id="PF20985">
    <property type="entry name" value="Legum_prodom"/>
    <property type="match status" value="1"/>
</dbReference>
<dbReference type="FunFam" id="3.40.50.1460:FF:000006">
    <property type="entry name" value="Legumain"/>
    <property type="match status" value="1"/>
</dbReference>
<keyword evidence="14" id="KW-1185">Reference proteome</keyword>
<evidence type="ECO:0000256" key="1">
    <source>
        <dbReference type="ARBA" id="ARBA00000810"/>
    </source>
</evidence>
<evidence type="ECO:0000256" key="11">
    <source>
        <dbReference type="SAM" id="SignalP"/>
    </source>
</evidence>
<dbReference type="GO" id="GO:0051603">
    <property type="term" value="P:proteolysis involved in protein catabolic process"/>
    <property type="evidence" value="ECO:0007669"/>
    <property type="project" value="TreeGrafter"/>
</dbReference>
<dbReference type="Gene3D" id="1.10.132.130">
    <property type="match status" value="1"/>
</dbReference>
<evidence type="ECO:0000256" key="10">
    <source>
        <dbReference type="PIRSR" id="PIRSR019663-1"/>
    </source>
</evidence>
<keyword evidence="7" id="KW-0788">Thiol protease</keyword>
<reference evidence="13 14" key="1">
    <citation type="journal article" date="2017" name="Nat. Ecol. Evol.">
        <title>Scallop genome provides insights into evolution of bilaterian karyotype and development.</title>
        <authorList>
            <person name="Wang S."/>
            <person name="Zhang J."/>
            <person name="Jiao W."/>
            <person name="Li J."/>
            <person name="Xun X."/>
            <person name="Sun Y."/>
            <person name="Guo X."/>
            <person name="Huan P."/>
            <person name="Dong B."/>
            <person name="Zhang L."/>
            <person name="Hu X."/>
            <person name="Sun X."/>
            <person name="Wang J."/>
            <person name="Zhao C."/>
            <person name="Wang Y."/>
            <person name="Wang D."/>
            <person name="Huang X."/>
            <person name="Wang R."/>
            <person name="Lv J."/>
            <person name="Li Y."/>
            <person name="Zhang Z."/>
            <person name="Liu B."/>
            <person name="Lu W."/>
            <person name="Hui Y."/>
            <person name="Liang J."/>
            <person name="Zhou Z."/>
            <person name="Hou R."/>
            <person name="Li X."/>
            <person name="Liu Y."/>
            <person name="Li H."/>
            <person name="Ning X."/>
            <person name="Lin Y."/>
            <person name="Zhao L."/>
            <person name="Xing Q."/>
            <person name="Dou J."/>
            <person name="Li Y."/>
            <person name="Mao J."/>
            <person name="Guo H."/>
            <person name="Dou H."/>
            <person name="Li T."/>
            <person name="Mu C."/>
            <person name="Jiang W."/>
            <person name="Fu Q."/>
            <person name="Fu X."/>
            <person name="Miao Y."/>
            <person name="Liu J."/>
            <person name="Yu Q."/>
            <person name="Li R."/>
            <person name="Liao H."/>
            <person name="Li X."/>
            <person name="Kong Y."/>
            <person name="Jiang Z."/>
            <person name="Chourrout D."/>
            <person name="Li R."/>
            <person name="Bao Z."/>
        </authorList>
    </citation>
    <scope>NUCLEOTIDE SEQUENCE [LARGE SCALE GENOMIC DNA]</scope>
    <source>
        <strain evidence="13 14">PY_sf001</strain>
    </source>
</reference>
<dbReference type="GO" id="GO:0005773">
    <property type="term" value="C:vacuole"/>
    <property type="evidence" value="ECO:0007669"/>
    <property type="project" value="GOC"/>
</dbReference>
<comment type="catalytic activity">
    <reaction evidence="1">
        <text>Hydrolysis of proteins and small molecule substrates at -Asn-|-Xaa- bonds.</text>
        <dbReference type="EC" id="3.4.22.34"/>
    </reaction>
</comment>
<dbReference type="STRING" id="6573.A0A210QNN0"/>
<evidence type="ECO:0000256" key="8">
    <source>
        <dbReference type="ARBA" id="ARBA00055993"/>
    </source>
</evidence>
<dbReference type="GO" id="GO:0006624">
    <property type="term" value="P:vacuolar protein processing"/>
    <property type="evidence" value="ECO:0007669"/>
    <property type="project" value="TreeGrafter"/>
</dbReference>
<dbReference type="EMBL" id="NEDP02002617">
    <property type="protein sequence ID" value="OWF50347.1"/>
    <property type="molecule type" value="Genomic_DNA"/>
</dbReference>
<dbReference type="Pfam" id="PF01650">
    <property type="entry name" value="Peptidase_C13"/>
    <property type="match status" value="1"/>
</dbReference>
<dbReference type="GO" id="GO:0004197">
    <property type="term" value="F:cysteine-type endopeptidase activity"/>
    <property type="evidence" value="ECO:0007669"/>
    <property type="project" value="UniProtKB-EC"/>
</dbReference>
<evidence type="ECO:0000256" key="2">
    <source>
        <dbReference type="ARBA" id="ARBA00009941"/>
    </source>
</evidence>
<dbReference type="OrthoDB" id="9973749at2759"/>
<dbReference type="CDD" id="cd21115">
    <property type="entry name" value="legumain_C"/>
    <property type="match status" value="1"/>
</dbReference>
<dbReference type="InterPro" id="IPR046427">
    <property type="entry name" value="Legumain_prodom_sf"/>
</dbReference>
<feature type="domain" description="Legumain prodomain" evidence="12">
    <location>
        <begin position="341"/>
        <end position="438"/>
    </location>
</feature>
<feature type="active site" description="Nucleophile" evidence="10">
    <location>
        <position position="193"/>
    </location>
</feature>
<comment type="similarity">
    <text evidence="2">Belongs to the peptidase C13 family.</text>
</comment>
<dbReference type="Gene3D" id="3.40.50.1460">
    <property type="match status" value="1"/>
</dbReference>
<dbReference type="PANTHER" id="PTHR12000">
    <property type="entry name" value="HEMOGLOBINASE FAMILY MEMBER"/>
    <property type="match status" value="1"/>
</dbReference>
<evidence type="ECO:0000259" key="12">
    <source>
        <dbReference type="Pfam" id="PF20985"/>
    </source>
</evidence>
<dbReference type="InterPro" id="IPR001096">
    <property type="entry name" value="Peptidase_C13"/>
</dbReference>
<evidence type="ECO:0000313" key="13">
    <source>
        <dbReference type="EMBL" id="OWF50347.1"/>
    </source>
</evidence>
<dbReference type="PRINTS" id="PR00776">
    <property type="entry name" value="HEMOGLOBNASE"/>
</dbReference>
<dbReference type="Proteomes" id="UP000242188">
    <property type="component" value="Unassembled WGS sequence"/>
</dbReference>
<evidence type="ECO:0000256" key="3">
    <source>
        <dbReference type="ARBA" id="ARBA00012628"/>
    </source>
</evidence>
<evidence type="ECO:0000256" key="4">
    <source>
        <dbReference type="ARBA" id="ARBA00022670"/>
    </source>
</evidence>
<evidence type="ECO:0000256" key="6">
    <source>
        <dbReference type="ARBA" id="ARBA00022801"/>
    </source>
</evidence>
<organism evidence="13 14">
    <name type="scientific">Mizuhopecten yessoensis</name>
    <name type="common">Japanese scallop</name>
    <name type="synonym">Patinopecten yessoensis</name>
    <dbReference type="NCBI Taxonomy" id="6573"/>
    <lineage>
        <taxon>Eukaryota</taxon>
        <taxon>Metazoa</taxon>
        <taxon>Spiralia</taxon>
        <taxon>Lophotrochozoa</taxon>
        <taxon>Mollusca</taxon>
        <taxon>Bivalvia</taxon>
        <taxon>Autobranchia</taxon>
        <taxon>Pteriomorphia</taxon>
        <taxon>Pectinida</taxon>
        <taxon>Pectinoidea</taxon>
        <taxon>Pectinidae</taxon>
        <taxon>Mizuhopecten</taxon>
    </lineage>
</organism>
<dbReference type="PANTHER" id="PTHR12000:SF42">
    <property type="entry name" value="LEGUMAIN"/>
    <property type="match status" value="1"/>
</dbReference>
<name>A0A210QNN0_MIZYE</name>
<evidence type="ECO:0000256" key="5">
    <source>
        <dbReference type="ARBA" id="ARBA00022729"/>
    </source>
</evidence>